<dbReference type="EMBL" id="JBHTKN010000007">
    <property type="protein sequence ID" value="MFD1042944.1"/>
    <property type="molecule type" value="Genomic_DNA"/>
</dbReference>
<gene>
    <name evidence="6" type="ORF">ACFQ2N_11380</name>
</gene>
<dbReference type="Pfam" id="PF03389">
    <property type="entry name" value="MobA_MobL"/>
    <property type="match status" value="1"/>
</dbReference>
<evidence type="ECO:0000313" key="6">
    <source>
        <dbReference type="EMBL" id="MFD1042944.1"/>
    </source>
</evidence>
<feature type="compositionally biased region" description="Basic and acidic residues" evidence="4">
    <location>
        <begin position="542"/>
        <end position="551"/>
    </location>
</feature>
<feature type="coiled-coil region" evidence="3">
    <location>
        <begin position="354"/>
        <end position="385"/>
    </location>
</feature>
<reference evidence="7" key="1">
    <citation type="journal article" date="2019" name="Int. J. Syst. Evol. Microbiol.">
        <title>The Global Catalogue of Microorganisms (GCM) 10K type strain sequencing project: providing services to taxonomists for standard genome sequencing and annotation.</title>
        <authorList>
            <consortium name="The Broad Institute Genomics Platform"/>
            <consortium name="The Broad Institute Genome Sequencing Center for Infectious Disease"/>
            <person name="Wu L."/>
            <person name="Ma J."/>
        </authorList>
    </citation>
    <scope>NUCLEOTIDE SEQUENCE [LARGE SCALE GENOMIC DNA]</scope>
    <source>
        <strain evidence="7">CCUG 55854</strain>
    </source>
</reference>
<feature type="region of interest" description="Disordered" evidence="4">
    <location>
        <begin position="424"/>
        <end position="448"/>
    </location>
</feature>
<proteinExistence type="inferred from homology"/>
<feature type="compositionally biased region" description="Basic and acidic residues" evidence="4">
    <location>
        <begin position="424"/>
        <end position="436"/>
    </location>
</feature>
<comment type="similarity">
    <text evidence="1">Belongs to the MobA/MobL family.</text>
</comment>
<dbReference type="Proteomes" id="UP001597033">
    <property type="component" value="Unassembled WGS sequence"/>
</dbReference>
<feature type="domain" description="MobA/MobL protein" evidence="5">
    <location>
        <begin position="11"/>
        <end position="208"/>
    </location>
</feature>
<keyword evidence="3" id="KW-0175">Coiled coil</keyword>
<feature type="region of interest" description="Disordered" evidence="4">
    <location>
        <begin position="474"/>
        <end position="551"/>
    </location>
</feature>
<name>A0ABW3M075_9GAMM</name>
<keyword evidence="2" id="KW-0184">Conjugation</keyword>
<feature type="compositionally biased region" description="Basic and acidic residues" evidence="4">
    <location>
        <begin position="230"/>
        <end position="247"/>
    </location>
</feature>
<evidence type="ECO:0000256" key="3">
    <source>
        <dbReference type="SAM" id="Coils"/>
    </source>
</evidence>
<sequence>MKSLSRGKGDSATAAAAYRAGLCLDDPSGARHDYSKKGGVLSVDMLAPDGAPAWATDPRQLWAKVEGHETRKNARVAREVLVALPHELDPEQRRGLAKDLGQLLVERYGVAAQVALHAPDKGGDNRNFHAHILITPRQVGPDGFGNSAAKVLDEFKAGAQELKDLRAAIGARINAALTAAGVASRVDHRRLVDQKAEAAQRGDFGAVAQLDRVPTKHEGKAVTQARRRGERLPRAKRNDRARTASERRFNQHTRRFEDLKAKAAADGRLQLVDEQALHARALLERRKEGAQRLRTAAMAQATPNSPTPKAAVQARAKKPHKAGASVPRQAAGAAGQRGKVSAAVERVARSKDRVQVENVVMQEAQKQLEELIAEMLARARRALQLPEATPWQRATARTLLETHDAARQAREAWRRTVEERKQAREAVRRARADRGHYGPPADDPFSRMRRALGHPTAHDRQALDAAETVKRAKVAEAQAKADRDAASRQRQQAEAVAEKARAQFAQAFGMPVPRFDAKPPQQPEPAPTLAPGVEPTPGRTSLQERQRPRMR</sequence>
<evidence type="ECO:0000256" key="4">
    <source>
        <dbReference type="SAM" id="MobiDB-lite"/>
    </source>
</evidence>
<evidence type="ECO:0000259" key="5">
    <source>
        <dbReference type="Pfam" id="PF03389"/>
    </source>
</evidence>
<dbReference type="Gene3D" id="3.30.930.30">
    <property type="match status" value="1"/>
</dbReference>
<organism evidence="6 7">
    <name type="scientific">Pseudoxanthomonas kaohsiungensis</name>
    <dbReference type="NCBI Taxonomy" id="283923"/>
    <lineage>
        <taxon>Bacteria</taxon>
        <taxon>Pseudomonadati</taxon>
        <taxon>Pseudomonadota</taxon>
        <taxon>Gammaproteobacteria</taxon>
        <taxon>Lysobacterales</taxon>
        <taxon>Lysobacteraceae</taxon>
        <taxon>Pseudoxanthomonas</taxon>
    </lineage>
</organism>
<protein>
    <submittedName>
        <fullName evidence="6">MobA/MobL family protein</fullName>
    </submittedName>
</protein>
<evidence type="ECO:0000313" key="7">
    <source>
        <dbReference type="Proteomes" id="UP001597033"/>
    </source>
</evidence>
<feature type="region of interest" description="Disordered" evidence="4">
    <location>
        <begin position="214"/>
        <end position="247"/>
    </location>
</feature>
<keyword evidence="7" id="KW-1185">Reference proteome</keyword>
<evidence type="ECO:0000256" key="2">
    <source>
        <dbReference type="ARBA" id="ARBA00022971"/>
    </source>
</evidence>
<dbReference type="InterPro" id="IPR005053">
    <property type="entry name" value="MobA_MobL"/>
</dbReference>
<comment type="caution">
    <text evidence="6">The sequence shown here is derived from an EMBL/GenBank/DDBJ whole genome shotgun (WGS) entry which is preliminary data.</text>
</comment>
<dbReference type="RefSeq" id="WP_274381864.1">
    <property type="nucleotide sequence ID" value="NZ_JBHTKN010000007.1"/>
</dbReference>
<accession>A0ABW3M075</accession>
<evidence type="ECO:0000256" key="1">
    <source>
        <dbReference type="ARBA" id="ARBA00010873"/>
    </source>
</evidence>
<feature type="compositionally biased region" description="Basic and acidic residues" evidence="4">
    <location>
        <begin position="474"/>
        <end position="487"/>
    </location>
</feature>